<dbReference type="AlphaFoldDB" id="A0A7D5M2W2"/>
<sequence>MIGFFSILLLFQVNSIYGLEEIPIITIDFLSGNVIDLDKTPQMIRANIEIQNYDPQHGYHFMEISRLSDGDIIKSTEILPKVIDDDLYGVQILHYLDPDDDETNVVGDYGLRIFSESGPTSISSTFSIIQSSKPVIVTQNIEESQPEVETEVESLQIETSEQSKIPAWVHDIFVWYADETISENDLLSAIQYLISEEIIDVD</sequence>
<accession>A0A7D5M2W2</accession>
<proteinExistence type="predicted"/>
<evidence type="ECO:0008006" key="3">
    <source>
        <dbReference type="Google" id="ProtNLM"/>
    </source>
</evidence>
<evidence type="ECO:0000313" key="2">
    <source>
        <dbReference type="Proteomes" id="UP000509441"/>
    </source>
</evidence>
<dbReference type="EMBL" id="CP026994">
    <property type="protein sequence ID" value="QLH05292.1"/>
    <property type="molecule type" value="Genomic_DNA"/>
</dbReference>
<dbReference type="RefSeq" id="WP_179362537.1">
    <property type="nucleotide sequence ID" value="NZ_CP026994.1"/>
</dbReference>
<name>A0A7D5M2W2_9ARCH</name>
<dbReference type="KEGG" id="nox:C5F49_08145"/>
<evidence type="ECO:0000313" key="1">
    <source>
        <dbReference type="EMBL" id="QLH05292.1"/>
    </source>
</evidence>
<reference evidence="1 2" key="1">
    <citation type="submission" date="2018-02" db="EMBL/GenBank/DDBJ databases">
        <title>Complete genome of Nitrosopumilus oxyclinae HCE1.</title>
        <authorList>
            <person name="Qin W."/>
            <person name="Zheng Y."/>
            <person name="Stahl D.A."/>
        </authorList>
    </citation>
    <scope>NUCLEOTIDE SEQUENCE [LARGE SCALE GENOMIC DNA]</scope>
    <source>
        <strain evidence="1 2">HCE1</strain>
    </source>
</reference>
<organism evidence="1 2">
    <name type="scientific">Nitrosopumilus oxyclinae</name>
    <dbReference type="NCBI Taxonomy" id="1959104"/>
    <lineage>
        <taxon>Archaea</taxon>
        <taxon>Nitrososphaerota</taxon>
        <taxon>Nitrososphaeria</taxon>
        <taxon>Nitrosopumilales</taxon>
        <taxon>Nitrosopumilaceae</taxon>
        <taxon>Nitrosopumilus</taxon>
    </lineage>
</organism>
<protein>
    <recommendedName>
        <fullName evidence="3">Peptidase</fullName>
    </recommendedName>
</protein>
<keyword evidence="2" id="KW-1185">Reference proteome</keyword>
<gene>
    <name evidence="1" type="ORF">C5F49_08145</name>
</gene>
<dbReference type="GeneID" id="56061957"/>
<dbReference type="Proteomes" id="UP000509441">
    <property type="component" value="Chromosome"/>
</dbReference>
<dbReference type="OrthoDB" id="3295at2157"/>